<accession>A0AAJ0FLW9</accession>
<feature type="compositionally biased region" description="Low complexity" evidence="5">
    <location>
        <begin position="23"/>
        <end position="38"/>
    </location>
</feature>
<protein>
    <submittedName>
        <fullName evidence="7">Cytochrome oxidase c assembly-domain-containing protein</fullName>
    </submittedName>
</protein>
<evidence type="ECO:0000313" key="8">
    <source>
        <dbReference type="Proteomes" id="UP001244011"/>
    </source>
</evidence>
<feature type="region of interest" description="Disordered" evidence="5">
    <location>
        <begin position="203"/>
        <end position="291"/>
    </location>
</feature>
<evidence type="ECO:0000256" key="6">
    <source>
        <dbReference type="SAM" id="Phobius"/>
    </source>
</evidence>
<dbReference type="GO" id="GO:0016020">
    <property type="term" value="C:membrane"/>
    <property type="evidence" value="ECO:0007669"/>
    <property type="project" value="UniProtKB-SubCell"/>
</dbReference>
<dbReference type="GeneID" id="85310966"/>
<dbReference type="AlphaFoldDB" id="A0AAJ0FLW9"/>
<evidence type="ECO:0000256" key="3">
    <source>
        <dbReference type="ARBA" id="ARBA00022989"/>
    </source>
</evidence>
<dbReference type="Pfam" id="PF14880">
    <property type="entry name" value="COX14"/>
    <property type="match status" value="1"/>
</dbReference>
<keyword evidence="2 6" id="KW-0812">Transmembrane</keyword>
<feature type="transmembrane region" description="Helical" evidence="6">
    <location>
        <begin position="116"/>
        <end position="137"/>
    </location>
</feature>
<dbReference type="RefSeq" id="XP_060283986.1">
    <property type="nucleotide sequence ID" value="XM_060427779.1"/>
</dbReference>
<keyword evidence="8" id="KW-1185">Reference proteome</keyword>
<evidence type="ECO:0000256" key="1">
    <source>
        <dbReference type="ARBA" id="ARBA00004167"/>
    </source>
</evidence>
<keyword evidence="3 6" id="KW-1133">Transmembrane helix</keyword>
<comment type="caution">
    <text evidence="7">The sequence shown here is derived from an EMBL/GenBank/DDBJ whole genome shotgun (WGS) entry which is preliminary data.</text>
</comment>
<feature type="compositionally biased region" description="Gly residues" evidence="5">
    <location>
        <begin position="58"/>
        <end position="67"/>
    </location>
</feature>
<dbReference type="EMBL" id="MU839007">
    <property type="protein sequence ID" value="KAK1767773.1"/>
    <property type="molecule type" value="Genomic_DNA"/>
</dbReference>
<reference evidence="7" key="1">
    <citation type="submission" date="2023-06" db="EMBL/GenBank/DDBJ databases">
        <title>Genome-scale phylogeny and comparative genomics of the fungal order Sordariales.</title>
        <authorList>
            <consortium name="Lawrence Berkeley National Laboratory"/>
            <person name="Hensen N."/>
            <person name="Bonometti L."/>
            <person name="Westerberg I."/>
            <person name="Brannstrom I.O."/>
            <person name="Guillou S."/>
            <person name="Cros-Aarteil S."/>
            <person name="Calhoun S."/>
            <person name="Haridas S."/>
            <person name="Kuo A."/>
            <person name="Mondo S."/>
            <person name="Pangilinan J."/>
            <person name="Riley R."/>
            <person name="Labutti K."/>
            <person name="Andreopoulos B."/>
            <person name="Lipzen A."/>
            <person name="Chen C."/>
            <person name="Yanf M."/>
            <person name="Daum C."/>
            <person name="Ng V."/>
            <person name="Clum A."/>
            <person name="Steindorff A."/>
            <person name="Ohm R."/>
            <person name="Martin F."/>
            <person name="Silar P."/>
            <person name="Natvig D."/>
            <person name="Lalanne C."/>
            <person name="Gautier V."/>
            <person name="Ament-Velasquez S.L."/>
            <person name="Kruys A."/>
            <person name="Hutchinson M.I."/>
            <person name="Powell A.J."/>
            <person name="Barry K."/>
            <person name="Miller A.N."/>
            <person name="Grigoriev I.V."/>
            <person name="Debuchy R."/>
            <person name="Gladieux P."/>
            <person name="Thoren M.H."/>
            <person name="Johannesson H."/>
        </authorList>
    </citation>
    <scope>NUCLEOTIDE SEQUENCE</scope>
    <source>
        <strain evidence="7">8032-3</strain>
    </source>
</reference>
<evidence type="ECO:0000256" key="4">
    <source>
        <dbReference type="ARBA" id="ARBA00023136"/>
    </source>
</evidence>
<feature type="compositionally biased region" description="Polar residues" evidence="5">
    <location>
        <begin position="1"/>
        <end position="22"/>
    </location>
</feature>
<dbReference type="InterPro" id="IPR029208">
    <property type="entry name" value="COX14"/>
</dbReference>
<feature type="compositionally biased region" description="Basic and acidic residues" evidence="5">
    <location>
        <begin position="307"/>
        <end position="323"/>
    </location>
</feature>
<dbReference type="Proteomes" id="UP001244011">
    <property type="component" value="Unassembled WGS sequence"/>
</dbReference>
<feature type="region of interest" description="Disordered" evidence="5">
    <location>
        <begin position="307"/>
        <end position="350"/>
    </location>
</feature>
<feature type="region of interest" description="Disordered" evidence="5">
    <location>
        <begin position="1"/>
        <end position="76"/>
    </location>
</feature>
<evidence type="ECO:0000256" key="5">
    <source>
        <dbReference type="SAM" id="MobiDB-lite"/>
    </source>
</evidence>
<feature type="compositionally biased region" description="Basic and acidic residues" evidence="5">
    <location>
        <begin position="229"/>
        <end position="243"/>
    </location>
</feature>
<name>A0AAJ0FLW9_9PEZI</name>
<gene>
    <name evidence="7" type="ORF">QBC33DRAFT_537337</name>
</gene>
<sequence length="350" mass="37117">MAISTTPRSVSDATRFTSTTPHASSKSSAANSSVPSDSRFSRPTAGPGRIPGTPGSSGAPGSGGPGGPSVPPFGETPEQRVARLRAAHLAAKKAQVSRFDQVIARGRTLFDSAHKMTVLGLLGLTAIAGLMTVYTATDMIMYNRKRKAEFLEAQKQMATDSLEAARIAYMLGKATEDQIAMVDEANALEAGAQPGALRAPRILGAPTPAHPPPAAATAAVAVERASPPAREESAQEGQEEKKQGGGGGLRAWLFSNLRKEEEGEEVGSSQRRLGWESLSEEDVGAGVRDSDLARAVEDKQAYLREQARGAFERERENQRRGGPLDRVGVVEGQTTEVPRADPPKKKGWLW</sequence>
<keyword evidence="4 6" id="KW-0472">Membrane</keyword>
<evidence type="ECO:0000256" key="2">
    <source>
        <dbReference type="ARBA" id="ARBA00022692"/>
    </source>
</evidence>
<comment type="subcellular location">
    <subcellularLocation>
        <location evidence="1">Membrane</location>
        <topology evidence="1">Single-pass membrane protein</topology>
    </subcellularLocation>
</comment>
<proteinExistence type="predicted"/>
<evidence type="ECO:0000313" key="7">
    <source>
        <dbReference type="EMBL" id="KAK1767773.1"/>
    </source>
</evidence>
<organism evidence="7 8">
    <name type="scientific">Phialemonium atrogriseum</name>
    <dbReference type="NCBI Taxonomy" id="1093897"/>
    <lineage>
        <taxon>Eukaryota</taxon>
        <taxon>Fungi</taxon>
        <taxon>Dikarya</taxon>
        <taxon>Ascomycota</taxon>
        <taxon>Pezizomycotina</taxon>
        <taxon>Sordariomycetes</taxon>
        <taxon>Sordariomycetidae</taxon>
        <taxon>Cephalothecales</taxon>
        <taxon>Cephalothecaceae</taxon>
        <taxon>Phialemonium</taxon>
    </lineage>
</organism>